<dbReference type="PROSITE" id="PS51257">
    <property type="entry name" value="PROKAR_LIPOPROTEIN"/>
    <property type="match status" value="1"/>
</dbReference>
<evidence type="ECO:0008006" key="3">
    <source>
        <dbReference type="Google" id="ProtNLM"/>
    </source>
</evidence>
<evidence type="ECO:0000313" key="2">
    <source>
        <dbReference type="EMBL" id="CAA6809526.1"/>
    </source>
</evidence>
<evidence type="ECO:0000256" key="1">
    <source>
        <dbReference type="SAM" id="SignalP"/>
    </source>
</evidence>
<dbReference type="EMBL" id="CACVAW010000038">
    <property type="protein sequence ID" value="CAA6809526.1"/>
    <property type="molecule type" value="Genomic_DNA"/>
</dbReference>
<reference evidence="2" key="1">
    <citation type="submission" date="2020-01" db="EMBL/GenBank/DDBJ databases">
        <authorList>
            <person name="Meier V. D."/>
            <person name="Meier V D."/>
        </authorList>
    </citation>
    <scope>NUCLEOTIDE SEQUENCE</scope>
    <source>
        <strain evidence="2">HLG_WM_MAG_12</strain>
    </source>
</reference>
<feature type="signal peptide" evidence="1">
    <location>
        <begin position="1"/>
        <end position="18"/>
    </location>
</feature>
<proteinExistence type="predicted"/>
<name>A0A6S6T3M1_9BACT</name>
<accession>A0A6S6T3M1</accession>
<feature type="chain" id="PRO_5027641093" description="Lipoprotein" evidence="1">
    <location>
        <begin position="19"/>
        <end position="156"/>
    </location>
</feature>
<keyword evidence="1" id="KW-0732">Signal</keyword>
<organism evidence="2">
    <name type="scientific">uncultured Campylobacterales bacterium</name>
    <dbReference type="NCBI Taxonomy" id="352960"/>
    <lineage>
        <taxon>Bacteria</taxon>
        <taxon>Pseudomonadati</taxon>
        <taxon>Campylobacterota</taxon>
        <taxon>Epsilonproteobacteria</taxon>
        <taxon>Campylobacterales</taxon>
        <taxon>environmental samples</taxon>
    </lineage>
</organism>
<sequence length="156" mass="18101">MLKILVSLISIIFLSSCAKYENTTSYKILIKAKSNLSFLDTGFVDVYSNKTVVKLFSASSVVSTITLGVSSICIDKICMPYDRFNKKFLNELYPDKLLKNIINKNPIYDKQNLIKTNNGFIQNIRLNNIEIEYKVSNKEIYFKDRLNRIKVEFYKL</sequence>
<dbReference type="AlphaFoldDB" id="A0A6S6T3M1"/>
<protein>
    <recommendedName>
        <fullName evidence="3">Lipoprotein</fullName>
    </recommendedName>
</protein>
<gene>
    <name evidence="2" type="ORF">HELGO_WM45812</name>
</gene>